<dbReference type="RefSeq" id="WP_035440125.1">
    <property type="nucleotide sequence ID" value="NZ_JAFBCV010000007.1"/>
</dbReference>
<comment type="caution">
    <text evidence="3">The sequence shown here is derived from an EMBL/GenBank/DDBJ whole genome shotgun (WGS) entry which is preliminary data.</text>
</comment>
<dbReference type="InterPro" id="IPR027417">
    <property type="entry name" value="P-loop_NTPase"/>
</dbReference>
<dbReference type="Gene3D" id="3.40.50.300">
    <property type="entry name" value="P-loop containing nucleotide triphosphate hydrolases"/>
    <property type="match status" value="1"/>
</dbReference>
<gene>
    <name evidence="3" type="ORF">JOC54_002528</name>
</gene>
<dbReference type="PROSITE" id="PS50930">
    <property type="entry name" value="HTH_LYTTR"/>
    <property type="match status" value="1"/>
</dbReference>
<dbReference type="InterPro" id="IPR003439">
    <property type="entry name" value="ABC_transporter-like_ATP-bd"/>
</dbReference>
<dbReference type="InterPro" id="IPR046947">
    <property type="entry name" value="LytR-like"/>
</dbReference>
<dbReference type="Pfam" id="PF04397">
    <property type="entry name" value="LytTR"/>
    <property type="match status" value="1"/>
</dbReference>
<organism evidence="3 4">
    <name type="scientific">Shouchella xiaoxiensis</name>
    <dbReference type="NCBI Taxonomy" id="766895"/>
    <lineage>
        <taxon>Bacteria</taxon>
        <taxon>Bacillati</taxon>
        <taxon>Bacillota</taxon>
        <taxon>Bacilli</taxon>
        <taxon>Bacillales</taxon>
        <taxon>Bacillaceae</taxon>
        <taxon>Shouchella</taxon>
    </lineage>
</organism>
<evidence type="ECO:0000259" key="1">
    <source>
        <dbReference type="PROSITE" id="PS50893"/>
    </source>
</evidence>
<evidence type="ECO:0000259" key="2">
    <source>
        <dbReference type="PROSITE" id="PS50930"/>
    </source>
</evidence>
<sequence>MTFHLSLPAKIEGNSLIHPEITLTIQKGTPVALQMEPEFMASFLAAIEEPVEKTSSFSFEDQTPYDHKTDCFIHQLTDGLYKRLTARQTLAFWKKLYNSNAQLQDLLSFTELTSVADKRIRFLNDSEIRRLHFARSLITSSVVCLFDQPTHHVDRQTKHVFQSILKRLEHRYVILLTTSLEEAVQLGQAYQLTERGLESVENSDSDSETAHPFKVEKISAKVDDKIILFDPMELDYIESLDGQTLLHVNGEMFQTTVPLKDLEKRLIPFGFFRCHRSYLVNLQRVREIIVWSRNSYSLSLKDKKKSTIPLSKGNYGSLKDLLNM</sequence>
<dbReference type="EMBL" id="JAFBCV010000007">
    <property type="protein sequence ID" value="MBM7839257.1"/>
    <property type="molecule type" value="Genomic_DNA"/>
</dbReference>
<keyword evidence="3" id="KW-0067">ATP-binding</keyword>
<dbReference type="PROSITE" id="PS50893">
    <property type="entry name" value="ABC_TRANSPORTER_2"/>
    <property type="match status" value="1"/>
</dbReference>
<evidence type="ECO:0000313" key="4">
    <source>
        <dbReference type="Proteomes" id="UP001179280"/>
    </source>
</evidence>
<accession>A0ABS2SUS9</accession>
<keyword evidence="4" id="KW-1185">Reference proteome</keyword>
<protein>
    <submittedName>
        <fullName evidence="3">ABC-2 type transport system ATP-binding protein</fullName>
    </submittedName>
</protein>
<dbReference type="InterPro" id="IPR007492">
    <property type="entry name" value="LytTR_DNA-bd_dom"/>
</dbReference>
<dbReference type="SUPFAM" id="SSF52540">
    <property type="entry name" value="P-loop containing nucleoside triphosphate hydrolases"/>
    <property type="match status" value="1"/>
</dbReference>
<feature type="domain" description="ABC transporter" evidence="1">
    <location>
        <begin position="3"/>
        <end position="220"/>
    </location>
</feature>
<reference evidence="3" key="1">
    <citation type="submission" date="2021-01" db="EMBL/GenBank/DDBJ databases">
        <title>Genomic Encyclopedia of Type Strains, Phase IV (KMG-IV): sequencing the most valuable type-strain genomes for metagenomic binning, comparative biology and taxonomic classification.</title>
        <authorList>
            <person name="Goeker M."/>
        </authorList>
    </citation>
    <scope>NUCLEOTIDE SEQUENCE</scope>
    <source>
        <strain evidence="3">DSM 21943</strain>
    </source>
</reference>
<evidence type="ECO:0000313" key="3">
    <source>
        <dbReference type="EMBL" id="MBM7839257.1"/>
    </source>
</evidence>
<proteinExistence type="predicted"/>
<dbReference type="SMART" id="SM00850">
    <property type="entry name" value="LytTR"/>
    <property type="match status" value="1"/>
</dbReference>
<keyword evidence="3" id="KW-0547">Nucleotide-binding</keyword>
<feature type="domain" description="HTH LytTR-type" evidence="2">
    <location>
        <begin position="218"/>
        <end position="324"/>
    </location>
</feature>
<dbReference type="PANTHER" id="PTHR37299:SF1">
    <property type="entry name" value="STAGE 0 SPORULATION PROTEIN A HOMOLOG"/>
    <property type="match status" value="1"/>
</dbReference>
<name>A0ABS2SUS9_9BACI</name>
<dbReference type="GO" id="GO:0005524">
    <property type="term" value="F:ATP binding"/>
    <property type="evidence" value="ECO:0007669"/>
    <property type="project" value="UniProtKB-KW"/>
</dbReference>
<dbReference type="Gene3D" id="2.40.50.1020">
    <property type="entry name" value="LytTr DNA-binding domain"/>
    <property type="match status" value="1"/>
</dbReference>
<dbReference type="Proteomes" id="UP001179280">
    <property type="component" value="Unassembled WGS sequence"/>
</dbReference>
<dbReference type="InterPro" id="IPR012046">
    <property type="entry name" value="LytTR_ABC"/>
</dbReference>
<dbReference type="PANTHER" id="PTHR37299">
    <property type="entry name" value="TRANSCRIPTIONAL REGULATOR-RELATED"/>
    <property type="match status" value="1"/>
</dbReference>
<dbReference type="PIRSF" id="PIRSF036612">
    <property type="entry name" value="ABC_ATP_LytTR"/>
    <property type="match status" value="1"/>
</dbReference>